<accession>A0A151LAN5</accession>
<dbReference type="GeneID" id="29778729"/>
<proteinExistence type="predicted"/>
<dbReference type="Pfam" id="PF24771">
    <property type="entry name" value="Ig_CFAP74_1st"/>
    <property type="match status" value="1"/>
</dbReference>
<dbReference type="GO" id="GO:0003341">
    <property type="term" value="P:cilium movement"/>
    <property type="evidence" value="ECO:0007669"/>
    <property type="project" value="TreeGrafter"/>
</dbReference>
<dbReference type="VEuPathDB" id="PlasmoDB:PGABG01_1442900"/>
<evidence type="ECO:0000313" key="1">
    <source>
        <dbReference type="EMBL" id="KYN96034.1"/>
    </source>
</evidence>
<dbReference type="PANTHER" id="PTHR23053">
    <property type="entry name" value="DLEC1 DELETED IN LUNG AND ESOPHAGEAL CANCER 1"/>
    <property type="match status" value="1"/>
</dbReference>
<reference evidence="1 2" key="1">
    <citation type="journal article" date="2016" name="Nat. Commun.">
        <title>Genomes of cryptic chimpanzee Plasmodium species reveal key evolutionary events leading to human malaria.</title>
        <authorList>
            <person name="Sundararaman S.A."/>
            <person name="Plenderleith L.J."/>
            <person name="Liu W."/>
            <person name="Loy D.E."/>
            <person name="Learn G.H."/>
            <person name="Li Y."/>
            <person name="Shaw K.S."/>
            <person name="Ayouba A."/>
            <person name="Peeters M."/>
            <person name="Speede S."/>
            <person name="Shaw G.M."/>
            <person name="Bushman F.D."/>
            <person name="Brisson D."/>
            <person name="Rayner J.C."/>
            <person name="Sharp P.M."/>
            <person name="Hahn B.H."/>
        </authorList>
    </citation>
    <scope>NUCLEOTIDE SEQUENCE [LARGE SCALE GENOMIC DNA]</scope>
    <source>
        <strain evidence="1 2">SY75</strain>
    </source>
</reference>
<dbReference type="KEGG" id="pgab:PGSY75_1444100"/>
<evidence type="ECO:0000313" key="2">
    <source>
        <dbReference type="Proteomes" id="UP000076004"/>
    </source>
</evidence>
<feature type="non-terminal residue" evidence="1">
    <location>
        <position position="224"/>
    </location>
</feature>
<dbReference type="EMBL" id="LVLB01000015">
    <property type="protein sequence ID" value="KYN96034.1"/>
    <property type="molecule type" value="Genomic_DNA"/>
</dbReference>
<dbReference type="RefSeq" id="XP_018639500.1">
    <property type="nucleotide sequence ID" value="XM_018788127.1"/>
</dbReference>
<name>A0A151LAN5_9APIC</name>
<comment type="caution">
    <text evidence="1">The sequence shown here is derived from an EMBL/GenBank/DDBJ whole genome shotgun (WGS) entry which is preliminary data.</text>
</comment>
<sequence>MEDNNNNNETNLKTGQNGEQFYFLNPSEFIRNKEKVLKEFITKKYDDIIKQNKLSPDIRCTYFQCNPKIVIFTTYTPFQKYESVVSLKNVDTAARRLNVQINEDNTFKVIYITDIKKKIAPGMLFNFKIEFYPKSQGNYEYDLEVHSEGKYFLLPIRCMNDQIILNVQDEVIIDDTPIYMKSEKNISIKNIGQYENKFEVIINPPFYLSVSSSIHTLKRGEIEH</sequence>
<protein>
    <submittedName>
        <fullName evidence="1">Uncharacterized protein</fullName>
    </submittedName>
</protein>
<dbReference type="InterPro" id="IPR013783">
    <property type="entry name" value="Ig-like_fold"/>
</dbReference>
<dbReference type="Gene3D" id="2.60.40.10">
    <property type="entry name" value="Immunoglobulins"/>
    <property type="match status" value="1"/>
</dbReference>
<organism evidence="1 2">
    <name type="scientific">Plasmodium gaboni</name>
    <dbReference type="NCBI Taxonomy" id="647221"/>
    <lineage>
        <taxon>Eukaryota</taxon>
        <taxon>Sar</taxon>
        <taxon>Alveolata</taxon>
        <taxon>Apicomplexa</taxon>
        <taxon>Aconoidasida</taxon>
        <taxon>Haemosporida</taxon>
        <taxon>Plasmodiidae</taxon>
        <taxon>Plasmodium</taxon>
        <taxon>Plasmodium (Laverania)</taxon>
    </lineage>
</organism>
<gene>
    <name evidence="1" type="ORF">PGSY75_1444100</name>
</gene>
<dbReference type="GO" id="GO:0005930">
    <property type="term" value="C:axoneme"/>
    <property type="evidence" value="ECO:0007669"/>
    <property type="project" value="TreeGrafter"/>
</dbReference>
<dbReference type="PANTHER" id="PTHR23053:SF0">
    <property type="entry name" value="HYDROCEPHALUS-INDUCING PROTEIN HOMOLOG"/>
    <property type="match status" value="1"/>
</dbReference>
<dbReference type="GO" id="GO:1904158">
    <property type="term" value="P:axonemal central apparatus assembly"/>
    <property type="evidence" value="ECO:0007669"/>
    <property type="project" value="TreeGrafter"/>
</dbReference>
<dbReference type="VEuPathDB" id="PlasmoDB:PGSY75_1444100"/>
<dbReference type="AlphaFoldDB" id="A0A151LAN5"/>
<dbReference type="InterPro" id="IPR033305">
    <property type="entry name" value="Hydin-like"/>
</dbReference>
<dbReference type="Proteomes" id="UP000076004">
    <property type="component" value="Chromosome 14"/>
</dbReference>